<dbReference type="PANTHER" id="PTHR46268">
    <property type="entry name" value="STRESS RESPONSE PROTEIN NHAX"/>
    <property type="match status" value="1"/>
</dbReference>
<dbReference type="EMBL" id="PTIX01000008">
    <property type="protein sequence ID" value="PPK67230.1"/>
    <property type="molecule type" value="Genomic_DNA"/>
</dbReference>
<dbReference type="SUPFAM" id="SSF52402">
    <property type="entry name" value="Adenine nucleotide alpha hydrolases-like"/>
    <property type="match status" value="2"/>
</dbReference>
<evidence type="ECO:0000313" key="3">
    <source>
        <dbReference type="EMBL" id="PPK67230.1"/>
    </source>
</evidence>
<dbReference type="PANTHER" id="PTHR46268:SF6">
    <property type="entry name" value="UNIVERSAL STRESS PROTEIN UP12"/>
    <property type="match status" value="1"/>
</dbReference>
<dbReference type="Pfam" id="PF00582">
    <property type="entry name" value="Usp"/>
    <property type="match status" value="2"/>
</dbReference>
<reference evidence="3 4" key="1">
    <citation type="submission" date="2018-02" db="EMBL/GenBank/DDBJ databases">
        <title>Genomic Encyclopedia of Archaeal and Bacterial Type Strains, Phase II (KMG-II): from individual species to whole genera.</title>
        <authorList>
            <person name="Goeker M."/>
        </authorList>
    </citation>
    <scope>NUCLEOTIDE SEQUENCE [LARGE SCALE GENOMIC DNA]</scope>
    <source>
        <strain evidence="3 4">YU 961-1</strain>
    </source>
</reference>
<dbReference type="RefSeq" id="WP_245931343.1">
    <property type="nucleotide sequence ID" value="NZ_CP154825.1"/>
</dbReference>
<dbReference type="InterPro" id="IPR014729">
    <property type="entry name" value="Rossmann-like_a/b/a_fold"/>
</dbReference>
<evidence type="ECO:0000256" key="1">
    <source>
        <dbReference type="ARBA" id="ARBA00008791"/>
    </source>
</evidence>
<dbReference type="Gene3D" id="3.40.50.620">
    <property type="entry name" value="HUPs"/>
    <property type="match status" value="2"/>
</dbReference>
<dbReference type="AlphaFoldDB" id="A0A2S6GPY5"/>
<name>A0A2S6GPY5_9PSEU</name>
<dbReference type="Proteomes" id="UP000239203">
    <property type="component" value="Unassembled WGS sequence"/>
</dbReference>
<evidence type="ECO:0000259" key="2">
    <source>
        <dbReference type="Pfam" id="PF00582"/>
    </source>
</evidence>
<gene>
    <name evidence="3" type="ORF">CLV40_108229</name>
</gene>
<feature type="domain" description="UspA" evidence="2">
    <location>
        <begin position="152"/>
        <end position="289"/>
    </location>
</feature>
<dbReference type="PRINTS" id="PR01438">
    <property type="entry name" value="UNVRSLSTRESS"/>
</dbReference>
<dbReference type="InterPro" id="IPR006016">
    <property type="entry name" value="UspA"/>
</dbReference>
<sequence>MNAPMPTRSPVVVAVDGSPSSADAVAWAAAEAGRHGLPLRLVHVCVPPAVTDPVGRDIWLDPLSSQGGHLLAEADDLAQRVHPGLRTCSELRHGFAAAQLLDAAADAAVLVTGHRGLGGFEGLLLGSVSGAVAAHARCPVVVVRGEAVTGGPVVVGVDGSPAGDAAIEFAFEQASTRGTGLLAVHAWSDVAYAGAWIPVPFVADWDALARDEERLLAERLAGMGEKYPEVVVERAVVRDRAARVLGSRSAGAQLVVLGAHGRHLLTGLGMGSTTRALLHHSRCPVAVVRT</sequence>
<dbReference type="InterPro" id="IPR006015">
    <property type="entry name" value="Universal_stress_UspA"/>
</dbReference>
<accession>A0A2S6GPY5</accession>
<comment type="caution">
    <text evidence="3">The sequence shown here is derived from an EMBL/GenBank/DDBJ whole genome shotgun (WGS) entry which is preliminary data.</text>
</comment>
<evidence type="ECO:0000313" key="4">
    <source>
        <dbReference type="Proteomes" id="UP000239203"/>
    </source>
</evidence>
<organism evidence="3 4">
    <name type="scientific">Actinokineospora auranticolor</name>
    <dbReference type="NCBI Taxonomy" id="155976"/>
    <lineage>
        <taxon>Bacteria</taxon>
        <taxon>Bacillati</taxon>
        <taxon>Actinomycetota</taxon>
        <taxon>Actinomycetes</taxon>
        <taxon>Pseudonocardiales</taxon>
        <taxon>Pseudonocardiaceae</taxon>
        <taxon>Actinokineospora</taxon>
    </lineage>
</organism>
<keyword evidence="4" id="KW-1185">Reference proteome</keyword>
<proteinExistence type="inferred from homology"/>
<comment type="similarity">
    <text evidence="1">Belongs to the universal stress protein A family.</text>
</comment>
<feature type="domain" description="UspA" evidence="2">
    <location>
        <begin position="10"/>
        <end position="144"/>
    </location>
</feature>
<protein>
    <submittedName>
        <fullName evidence="3">Nucleotide-binding universal stress UspA family protein</fullName>
    </submittedName>
</protein>